<reference evidence="11 12" key="1">
    <citation type="journal article" date="2013" name="PLoS ONE">
        <title>Genomic Analysis by Deep Sequencing of the Probiotic Lactobacillus brevis KB290 Harboring Nine Plasmids Reveals Genomic Stability.</title>
        <authorList>
            <person name="Fukao M."/>
            <person name="Oshima K."/>
            <person name="Morita H."/>
            <person name="Toh H."/>
            <person name="Suda W."/>
            <person name="Kim S.W."/>
            <person name="Suzuki S."/>
            <person name="Yakabe T."/>
            <person name="Hattori M."/>
            <person name="Yajima N."/>
        </authorList>
    </citation>
    <scope>NUCLEOTIDE SEQUENCE [LARGE SCALE GENOMIC DNA]</scope>
    <source>
        <strain evidence="11 12">KB290</strain>
    </source>
</reference>
<comment type="function">
    <text evidence="1 9">May be involved in recombinational repair of damaged DNA.</text>
</comment>
<accession>M5ACV4</accession>
<dbReference type="CDD" id="cd03241">
    <property type="entry name" value="ABC_RecN"/>
    <property type="match status" value="2"/>
</dbReference>
<evidence type="ECO:0000256" key="6">
    <source>
        <dbReference type="ARBA" id="ARBA00022840"/>
    </source>
</evidence>
<keyword evidence="7 9" id="KW-0234">DNA repair</keyword>
<evidence type="ECO:0000256" key="4">
    <source>
        <dbReference type="ARBA" id="ARBA00022741"/>
    </source>
</evidence>
<dbReference type="Gene3D" id="3.40.50.300">
    <property type="entry name" value="P-loop containing nucleotide triphosphate hydrolases"/>
    <property type="match status" value="2"/>
</dbReference>
<dbReference type="Pfam" id="PF02463">
    <property type="entry name" value="SMC_N"/>
    <property type="match status" value="1"/>
</dbReference>
<organism evidence="11 12">
    <name type="scientific">Levilactobacillus brevis KB290</name>
    <dbReference type="NCBI Taxonomy" id="1001583"/>
    <lineage>
        <taxon>Bacteria</taxon>
        <taxon>Bacillati</taxon>
        <taxon>Bacillota</taxon>
        <taxon>Bacilli</taxon>
        <taxon>Lactobacillales</taxon>
        <taxon>Lactobacillaceae</taxon>
        <taxon>Levilactobacillus</taxon>
    </lineage>
</organism>
<evidence type="ECO:0000256" key="9">
    <source>
        <dbReference type="PIRNR" id="PIRNR003128"/>
    </source>
</evidence>
<name>M5ACV4_LEVBR</name>
<dbReference type="FunFam" id="3.40.50.300:FF:000319">
    <property type="entry name" value="DNA repair protein RecN"/>
    <property type="match status" value="1"/>
</dbReference>
<dbReference type="GO" id="GO:0006310">
    <property type="term" value="P:DNA recombination"/>
    <property type="evidence" value="ECO:0007669"/>
    <property type="project" value="InterPro"/>
</dbReference>
<evidence type="ECO:0000256" key="5">
    <source>
        <dbReference type="ARBA" id="ARBA00022763"/>
    </source>
</evidence>
<dbReference type="NCBIfam" id="NF008121">
    <property type="entry name" value="PRK10869.1"/>
    <property type="match status" value="1"/>
</dbReference>
<dbReference type="KEGG" id="lbk:LVISKB_0998"/>
<evidence type="ECO:0000313" key="12">
    <source>
        <dbReference type="Proteomes" id="UP000012042"/>
    </source>
</evidence>
<sequence length="605" mass="67412">MLYNWRRQSTVCLRIDDLRPRLTDQHMLTKQSWSFILGGRNVLQELSIKNFAIIDHLDVTFKNGMTVLTGETGAGKSIIIDAVGLLAGGRGSANFVRTGTDKAVIQGSFVFPADGTTYQVLDELGIDHDDGNVILQREIHQNGRNTCRVNGMLVNTNTLKRIGETVVDIHGQNEHQELMQPEKHLGMLDEFAGANVAKLRTQYQKIYQHYTQLQATLEHKRANEKEWAQHLDMLQFQVKEIAAAQLRSGEEDELVAERDRLDNFQKINDALQRSQVILTGEDTAPGANDQIGEAMQAMQGIADFDPAFNQIASSLETAYYALSDAVGDVSSQLDLLEWDEGRLDEIERRLDVINQLKRKYGDSEDQVLRYYDKIAAELKQMQATDETADDLESQVAAQQSSLLKLGEQLSQGRQRAAEQLETAIHGELADLYMDKTVFTVHFTRSKSILSTGLDHVEFYLRTNPGEAMRPLAKIASGGELSRIMLALKTIFSESQGITSIIFDEVDTGVSGRVAQAIAEKISGIARASQVLCITHLPQVAAMADHHYFIAKEIVGDRTETKLARLNEADRVHELARMSAGTQVTKLALEHANELLALAAETKQRR</sequence>
<dbReference type="InterPro" id="IPR004604">
    <property type="entry name" value="DNA_recomb/repair_RecN"/>
</dbReference>
<dbReference type="NCBIfam" id="TIGR00634">
    <property type="entry name" value="recN"/>
    <property type="match status" value="1"/>
</dbReference>
<keyword evidence="6" id="KW-0067">ATP-binding</keyword>
<dbReference type="EMBL" id="AP012167">
    <property type="protein sequence ID" value="BAN06633.1"/>
    <property type="molecule type" value="Genomic_DNA"/>
</dbReference>
<evidence type="ECO:0000256" key="1">
    <source>
        <dbReference type="ARBA" id="ARBA00003618"/>
    </source>
</evidence>
<dbReference type="Proteomes" id="UP000012042">
    <property type="component" value="Chromosome"/>
</dbReference>
<dbReference type="InterPro" id="IPR027417">
    <property type="entry name" value="P-loop_NTPase"/>
</dbReference>
<evidence type="ECO:0000313" key="11">
    <source>
        <dbReference type="EMBL" id="BAN06633.1"/>
    </source>
</evidence>
<dbReference type="GO" id="GO:0009432">
    <property type="term" value="P:SOS response"/>
    <property type="evidence" value="ECO:0007669"/>
    <property type="project" value="TreeGrafter"/>
</dbReference>
<dbReference type="PANTHER" id="PTHR11059">
    <property type="entry name" value="DNA REPAIR PROTEIN RECN"/>
    <property type="match status" value="1"/>
</dbReference>
<gene>
    <name evidence="11" type="ORF">LVISKB_0998</name>
</gene>
<evidence type="ECO:0000256" key="8">
    <source>
        <dbReference type="ARBA" id="ARBA00033408"/>
    </source>
</evidence>
<feature type="domain" description="RecF/RecN/SMC N-terminal" evidence="10">
    <location>
        <begin position="43"/>
        <end position="550"/>
    </location>
</feature>
<dbReference type="FunFam" id="3.40.50.300:FF:000356">
    <property type="entry name" value="DNA repair protein RecN"/>
    <property type="match status" value="1"/>
</dbReference>
<dbReference type="GO" id="GO:0043590">
    <property type="term" value="C:bacterial nucleoid"/>
    <property type="evidence" value="ECO:0007669"/>
    <property type="project" value="TreeGrafter"/>
</dbReference>
<dbReference type="AlphaFoldDB" id="M5ACV4"/>
<keyword evidence="4" id="KW-0547">Nucleotide-binding</keyword>
<dbReference type="GO" id="GO:0006281">
    <property type="term" value="P:DNA repair"/>
    <property type="evidence" value="ECO:0007669"/>
    <property type="project" value="UniProtKB-KW"/>
</dbReference>
<dbReference type="HOGENOM" id="CLU_018297_3_1_9"/>
<dbReference type="InterPro" id="IPR003395">
    <property type="entry name" value="RecF/RecN/SMC_N"/>
</dbReference>
<dbReference type="SUPFAM" id="SSF52540">
    <property type="entry name" value="P-loop containing nucleoside triphosphate hydrolases"/>
    <property type="match status" value="2"/>
</dbReference>
<proteinExistence type="inferred from homology"/>
<evidence type="ECO:0000256" key="2">
    <source>
        <dbReference type="ARBA" id="ARBA00009441"/>
    </source>
</evidence>
<dbReference type="PANTHER" id="PTHR11059:SF0">
    <property type="entry name" value="DNA REPAIR PROTEIN RECN"/>
    <property type="match status" value="1"/>
</dbReference>
<keyword evidence="5 9" id="KW-0227">DNA damage</keyword>
<evidence type="ECO:0000256" key="7">
    <source>
        <dbReference type="ARBA" id="ARBA00023204"/>
    </source>
</evidence>
<comment type="similarity">
    <text evidence="2 9">Belongs to the RecN family.</text>
</comment>
<dbReference type="PIRSF" id="PIRSF003128">
    <property type="entry name" value="RecN"/>
    <property type="match status" value="1"/>
</dbReference>
<dbReference type="GO" id="GO:0005524">
    <property type="term" value="F:ATP binding"/>
    <property type="evidence" value="ECO:0007669"/>
    <property type="project" value="UniProtKB-KW"/>
</dbReference>
<evidence type="ECO:0000259" key="10">
    <source>
        <dbReference type="Pfam" id="PF02463"/>
    </source>
</evidence>
<dbReference type="PATRIC" id="fig|1001583.3.peg.985"/>
<evidence type="ECO:0000256" key="3">
    <source>
        <dbReference type="ARBA" id="ARBA00021315"/>
    </source>
</evidence>
<protein>
    <recommendedName>
        <fullName evidence="3 9">DNA repair protein RecN</fullName>
    </recommendedName>
    <alternativeName>
        <fullName evidence="8 9">Recombination protein N</fullName>
    </alternativeName>
</protein>